<evidence type="ECO:0000313" key="3">
    <source>
        <dbReference type="EMBL" id="RRT89926.1"/>
    </source>
</evidence>
<gene>
    <name evidence="3" type="ORF">EGI89_10715</name>
    <name evidence="4" type="ORF">NCTC13456_01176</name>
</gene>
<keyword evidence="1" id="KW-0732">Signal</keyword>
<dbReference type="Proteomes" id="UP000267844">
    <property type="component" value="Unassembled WGS sequence"/>
</dbReference>
<feature type="signal peptide" evidence="1">
    <location>
        <begin position="1"/>
        <end position="18"/>
    </location>
</feature>
<dbReference type="InterPro" id="IPR012348">
    <property type="entry name" value="RNR-like"/>
</dbReference>
<name>A0A376G5T7_9FLAO</name>
<dbReference type="Pfam" id="PF04945">
    <property type="entry name" value="YHS"/>
    <property type="match status" value="1"/>
</dbReference>
<dbReference type="STRING" id="343874.GCA_000805695_00333"/>
<feature type="chain" id="PRO_5044389345" evidence="1">
    <location>
        <begin position="19"/>
        <end position="75"/>
    </location>
</feature>
<evidence type="ECO:0000313" key="6">
    <source>
        <dbReference type="Proteomes" id="UP000267844"/>
    </source>
</evidence>
<dbReference type="Gene3D" id="1.10.620.20">
    <property type="entry name" value="Ribonucleotide Reductase, subunit A"/>
    <property type="match status" value="1"/>
</dbReference>
<protein>
    <submittedName>
        <fullName evidence="4">Uncharacterized protein conserved in bacteria</fullName>
    </submittedName>
    <submittedName>
        <fullName evidence="3">YHS domain-containing protein</fullName>
    </submittedName>
</protein>
<reference evidence="3 6" key="2">
    <citation type="submission" date="2018-10" db="EMBL/GenBank/DDBJ databases">
        <title>Transmission dynamics of multidrug resistant bacteria on intensive care unit surfaces.</title>
        <authorList>
            <person name="D'Souza A.W."/>
            <person name="Potter R.F."/>
            <person name="Wallace M."/>
            <person name="Shupe A."/>
            <person name="Patel S."/>
            <person name="Sun S."/>
            <person name="Gul D."/>
            <person name="Kwon J.H."/>
            <person name="Andleeb S."/>
            <person name="Burnham C.-A.D."/>
            <person name="Dantas G."/>
        </authorList>
    </citation>
    <scope>NUCLEOTIDE SEQUENCE [LARGE SCALE GENOMIC DNA]</scope>
    <source>
        <strain evidence="3 6">WF_348</strain>
    </source>
</reference>
<dbReference type="InterPro" id="IPR007029">
    <property type="entry name" value="YHS_dom"/>
</dbReference>
<dbReference type="AlphaFoldDB" id="A0A376G5T7"/>
<accession>A0A376G5T7</accession>
<dbReference type="EMBL" id="RHPO01000023">
    <property type="protein sequence ID" value="RRT89926.1"/>
    <property type="molecule type" value="Genomic_DNA"/>
</dbReference>
<evidence type="ECO:0000259" key="2">
    <source>
        <dbReference type="Pfam" id="PF04945"/>
    </source>
</evidence>
<evidence type="ECO:0000256" key="1">
    <source>
        <dbReference type="SAM" id="SignalP"/>
    </source>
</evidence>
<evidence type="ECO:0000313" key="5">
    <source>
        <dbReference type="Proteomes" id="UP000254737"/>
    </source>
</evidence>
<dbReference type="GO" id="GO:0016491">
    <property type="term" value="F:oxidoreductase activity"/>
    <property type="evidence" value="ECO:0007669"/>
    <property type="project" value="InterPro"/>
</dbReference>
<dbReference type="Proteomes" id="UP000254737">
    <property type="component" value="Unassembled WGS sequence"/>
</dbReference>
<proteinExistence type="predicted"/>
<sequence>MKKIVTLTFFIISFSIFAQQKLKVKVVNEKDPICGMNTAQFLTDTAIYQKKIYGFCSKSCKVEFKKNPKKYMKKK</sequence>
<reference evidence="4 5" key="1">
    <citation type="submission" date="2018-06" db="EMBL/GenBank/DDBJ databases">
        <authorList>
            <consortium name="Pathogen Informatics"/>
            <person name="Doyle S."/>
        </authorList>
    </citation>
    <scope>NUCLEOTIDE SEQUENCE [LARGE SCALE GENOMIC DNA]</scope>
    <source>
        <strain evidence="4 5">NCTC13456</strain>
    </source>
</reference>
<dbReference type="EMBL" id="UFXS01000001">
    <property type="protein sequence ID" value="STD54743.1"/>
    <property type="molecule type" value="Genomic_DNA"/>
</dbReference>
<evidence type="ECO:0000313" key="4">
    <source>
        <dbReference type="EMBL" id="STD54743.1"/>
    </source>
</evidence>
<feature type="domain" description="YHS" evidence="2">
    <location>
        <begin position="30"/>
        <end position="73"/>
    </location>
</feature>
<organism evidence="4 5">
    <name type="scientific">Empedobacter falsenii</name>
    <dbReference type="NCBI Taxonomy" id="343874"/>
    <lineage>
        <taxon>Bacteria</taxon>
        <taxon>Pseudomonadati</taxon>
        <taxon>Bacteroidota</taxon>
        <taxon>Flavobacteriia</taxon>
        <taxon>Flavobacteriales</taxon>
        <taxon>Weeksellaceae</taxon>
        <taxon>Empedobacter</taxon>
    </lineage>
</organism>
<dbReference type="RefSeq" id="WP_114999320.1">
    <property type="nucleotide sequence ID" value="NZ_JAAGKM010000017.1"/>
</dbReference>